<dbReference type="SUPFAM" id="SSF52540">
    <property type="entry name" value="P-loop containing nucleoside triphosphate hydrolases"/>
    <property type="match status" value="1"/>
</dbReference>
<gene>
    <name evidence="2" type="ORF">S12H4_40404</name>
</gene>
<dbReference type="Pfam" id="PF00685">
    <property type="entry name" value="Sulfotransfer_1"/>
    <property type="match status" value="1"/>
</dbReference>
<comment type="caution">
    <text evidence="2">The sequence shown here is derived from an EMBL/GenBank/DDBJ whole genome shotgun (WGS) entry which is preliminary data.</text>
</comment>
<dbReference type="Gene3D" id="3.40.50.300">
    <property type="entry name" value="P-loop containing nucleotide triphosphate hydrolases"/>
    <property type="match status" value="1"/>
</dbReference>
<proteinExistence type="predicted"/>
<protein>
    <recommendedName>
        <fullName evidence="1">Sulfotransferase domain-containing protein</fullName>
    </recommendedName>
</protein>
<dbReference type="InterPro" id="IPR027417">
    <property type="entry name" value="P-loop_NTPase"/>
</dbReference>
<feature type="domain" description="Sulfotransferase" evidence="1">
    <location>
        <begin position="1"/>
        <end position="87"/>
    </location>
</feature>
<sequence>MLDDPFVQVRRMCQFLNVSVSDEAVSWIVSMGDKERLRQIEATYCRPRPAPVPFLRKGEKEQWIEELSAQQLNFIHGITEGAMKKCGYYMLV</sequence>
<name>X1TN39_9ZZZZ</name>
<organism evidence="2">
    <name type="scientific">marine sediment metagenome</name>
    <dbReference type="NCBI Taxonomy" id="412755"/>
    <lineage>
        <taxon>unclassified sequences</taxon>
        <taxon>metagenomes</taxon>
        <taxon>ecological metagenomes</taxon>
    </lineage>
</organism>
<dbReference type="EMBL" id="BARW01024514">
    <property type="protein sequence ID" value="GAI92791.1"/>
    <property type="molecule type" value="Genomic_DNA"/>
</dbReference>
<dbReference type="GO" id="GO:0008146">
    <property type="term" value="F:sulfotransferase activity"/>
    <property type="evidence" value="ECO:0007669"/>
    <property type="project" value="InterPro"/>
</dbReference>
<dbReference type="InterPro" id="IPR000863">
    <property type="entry name" value="Sulfotransferase_dom"/>
</dbReference>
<evidence type="ECO:0000313" key="2">
    <source>
        <dbReference type="EMBL" id="GAI92791.1"/>
    </source>
</evidence>
<evidence type="ECO:0000259" key="1">
    <source>
        <dbReference type="Pfam" id="PF00685"/>
    </source>
</evidence>
<accession>X1TN39</accession>
<dbReference type="AlphaFoldDB" id="X1TN39"/>
<reference evidence="2" key="1">
    <citation type="journal article" date="2014" name="Front. Microbiol.">
        <title>High frequency of phylogenetically diverse reductive dehalogenase-homologous genes in deep subseafloor sedimentary metagenomes.</title>
        <authorList>
            <person name="Kawai M."/>
            <person name="Futagami T."/>
            <person name="Toyoda A."/>
            <person name="Takaki Y."/>
            <person name="Nishi S."/>
            <person name="Hori S."/>
            <person name="Arai W."/>
            <person name="Tsubouchi T."/>
            <person name="Morono Y."/>
            <person name="Uchiyama I."/>
            <person name="Ito T."/>
            <person name="Fujiyama A."/>
            <person name="Inagaki F."/>
            <person name="Takami H."/>
        </authorList>
    </citation>
    <scope>NUCLEOTIDE SEQUENCE</scope>
    <source>
        <strain evidence="2">Expedition CK06-06</strain>
    </source>
</reference>